<sequence>MSISLDRPNTAAGQNRLHLIPPVAAAWLFFRTAKPHEELLEPPLESRPAAAAVPPEVGKGGCRPPGATAAQPAAEMSPARCRSDWIARTPPPLATAVVGA</sequence>
<reference evidence="2 3" key="1">
    <citation type="journal article" date="2022" name="Nat. Plants">
        <title>Genomes of leafy and leafless Platanthera orchids illuminate the evolution of mycoheterotrophy.</title>
        <authorList>
            <person name="Li M.H."/>
            <person name="Liu K.W."/>
            <person name="Li Z."/>
            <person name="Lu H.C."/>
            <person name="Ye Q.L."/>
            <person name="Zhang D."/>
            <person name="Wang J.Y."/>
            <person name="Li Y.F."/>
            <person name="Zhong Z.M."/>
            <person name="Liu X."/>
            <person name="Yu X."/>
            <person name="Liu D.K."/>
            <person name="Tu X.D."/>
            <person name="Liu B."/>
            <person name="Hao Y."/>
            <person name="Liao X.Y."/>
            <person name="Jiang Y.T."/>
            <person name="Sun W.H."/>
            <person name="Chen J."/>
            <person name="Chen Y.Q."/>
            <person name="Ai Y."/>
            <person name="Zhai J.W."/>
            <person name="Wu S.S."/>
            <person name="Zhou Z."/>
            <person name="Hsiao Y.Y."/>
            <person name="Wu W.L."/>
            <person name="Chen Y.Y."/>
            <person name="Lin Y.F."/>
            <person name="Hsu J.L."/>
            <person name="Li C.Y."/>
            <person name="Wang Z.W."/>
            <person name="Zhao X."/>
            <person name="Zhong W.Y."/>
            <person name="Ma X.K."/>
            <person name="Ma L."/>
            <person name="Huang J."/>
            <person name="Chen G.Z."/>
            <person name="Huang M.Z."/>
            <person name="Huang L."/>
            <person name="Peng D.H."/>
            <person name="Luo Y.B."/>
            <person name="Zou S.Q."/>
            <person name="Chen S.P."/>
            <person name="Lan S."/>
            <person name="Tsai W.C."/>
            <person name="Van de Peer Y."/>
            <person name="Liu Z.J."/>
        </authorList>
    </citation>
    <scope>NUCLEOTIDE SEQUENCE [LARGE SCALE GENOMIC DNA]</scope>
    <source>
        <strain evidence="2">Lor287</strain>
    </source>
</reference>
<feature type="region of interest" description="Disordered" evidence="1">
    <location>
        <begin position="40"/>
        <end position="76"/>
    </location>
</feature>
<dbReference type="AlphaFoldDB" id="A0AAP0FU41"/>
<keyword evidence="3" id="KW-1185">Reference proteome</keyword>
<evidence type="ECO:0000313" key="3">
    <source>
        <dbReference type="Proteomes" id="UP001418222"/>
    </source>
</evidence>
<accession>A0AAP0FU41</accession>
<name>A0AAP0FU41_9ASPA</name>
<organism evidence="2 3">
    <name type="scientific">Platanthera zijinensis</name>
    <dbReference type="NCBI Taxonomy" id="2320716"/>
    <lineage>
        <taxon>Eukaryota</taxon>
        <taxon>Viridiplantae</taxon>
        <taxon>Streptophyta</taxon>
        <taxon>Embryophyta</taxon>
        <taxon>Tracheophyta</taxon>
        <taxon>Spermatophyta</taxon>
        <taxon>Magnoliopsida</taxon>
        <taxon>Liliopsida</taxon>
        <taxon>Asparagales</taxon>
        <taxon>Orchidaceae</taxon>
        <taxon>Orchidoideae</taxon>
        <taxon>Orchideae</taxon>
        <taxon>Orchidinae</taxon>
        <taxon>Platanthera</taxon>
    </lineage>
</organism>
<evidence type="ECO:0000256" key="1">
    <source>
        <dbReference type="SAM" id="MobiDB-lite"/>
    </source>
</evidence>
<gene>
    <name evidence="2" type="ORF">KSP39_PZI024030</name>
</gene>
<dbReference type="Proteomes" id="UP001418222">
    <property type="component" value="Unassembled WGS sequence"/>
</dbReference>
<comment type="caution">
    <text evidence="2">The sequence shown here is derived from an EMBL/GenBank/DDBJ whole genome shotgun (WGS) entry which is preliminary data.</text>
</comment>
<protein>
    <submittedName>
        <fullName evidence="2">Uncharacterized protein</fullName>
    </submittedName>
</protein>
<feature type="compositionally biased region" description="Low complexity" evidence="1">
    <location>
        <begin position="41"/>
        <end position="52"/>
    </location>
</feature>
<evidence type="ECO:0000313" key="2">
    <source>
        <dbReference type="EMBL" id="KAK8914657.1"/>
    </source>
</evidence>
<proteinExistence type="predicted"/>
<dbReference type="EMBL" id="JBBWWQ010000021">
    <property type="protein sequence ID" value="KAK8914657.1"/>
    <property type="molecule type" value="Genomic_DNA"/>
</dbReference>